<feature type="transmembrane region" description="Helical" evidence="1">
    <location>
        <begin position="104"/>
        <end position="123"/>
    </location>
</feature>
<feature type="transmembrane region" description="Helical" evidence="1">
    <location>
        <begin position="12"/>
        <end position="37"/>
    </location>
</feature>
<gene>
    <name evidence="3" type="ORF">HELGO_WM9707</name>
</gene>
<keyword evidence="1" id="KW-0812">Transmembrane</keyword>
<accession>A0A6S6TTL2</accession>
<dbReference type="AlphaFoldDB" id="A0A6S6TTL2"/>
<protein>
    <recommendedName>
        <fullName evidence="2">Heparan-alpha-glucosaminide N-acetyltransferase catalytic domain-containing protein</fullName>
    </recommendedName>
</protein>
<organism evidence="3">
    <name type="scientific">uncultured Sulfurovum sp</name>
    <dbReference type="NCBI Taxonomy" id="269237"/>
    <lineage>
        <taxon>Bacteria</taxon>
        <taxon>Pseudomonadati</taxon>
        <taxon>Campylobacterota</taxon>
        <taxon>Epsilonproteobacteria</taxon>
        <taxon>Campylobacterales</taxon>
        <taxon>Sulfurovaceae</taxon>
        <taxon>Sulfurovum</taxon>
        <taxon>environmental samples</taxon>
    </lineage>
</organism>
<dbReference type="InterPro" id="IPR012429">
    <property type="entry name" value="HGSNAT_cat"/>
</dbReference>
<feature type="transmembrane region" description="Helical" evidence="1">
    <location>
        <begin position="217"/>
        <end position="235"/>
    </location>
</feature>
<feature type="domain" description="Heparan-alpha-glucosaminide N-acetyltransferase catalytic" evidence="2">
    <location>
        <begin position="5"/>
        <end position="225"/>
    </location>
</feature>
<feature type="transmembrane region" description="Helical" evidence="1">
    <location>
        <begin position="130"/>
        <end position="151"/>
    </location>
</feature>
<proteinExistence type="predicted"/>
<dbReference type="EMBL" id="CACVAX010000060">
    <property type="protein sequence ID" value="CAA6822724.1"/>
    <property type="molecule type" value="Genomic_DNA"/>
</dbReference>
<keyword evidence="1" id="KW-1133">Transmembrane helix</keyword>
<dbReference type="Pfam" id="PF07786">
    <property type="entry name" value="HGSNAT_cat"/>
    <property type="match status" value="1"/>
</dbReference>
<sequence>MHKQRLQGLDIFRGMALFLMIIYHFIFDLNYFLIVSINMNENLFFLLLRYAIMGMFVLSVGMSLVLTHQAHINWKNIAKRIIQLGLASLLVSLATYMIFPDSWVYFGILHFILFSSLLVLPLINFPKITLFLALFILVGSSTGILHLHQLFELLQEPLGLPSPHSQDLVPIFPWLAPLFMGMFLVQSNYHQKIFSHPFFKKHTPMHTLLKKMGQNSLLIYLLHQPFLFLGFEFYFKFFSK</sequence>
<feature type="transmembrane region" description="Helical" evidence="1">
    <location>
        <begin position="171"/>
        <end position="189"/>
    </location>
</feature>
<name>A0A6S6TTL2_9BACT</name>
<reference evidence="3" key="1">
    <citation type="submission" date="2020-01" db="EMBL/GenBank/DDBJ databases">
        <authorList>
            <person name="Meier V. D."/>
            <person name="Meier V D."/>
        </authorList>
    </citation>
    <scope>NUCLEOTIDE SEQUENCE</scope>
    <source>
        <strain evidence="3">HLG_WM_MAG_04</strain>
    </source>
</reference>
<evidence type="ECO:0000256" key="1">
    <source>
        <dbReference type="SAM" id="Phobius"/>
    </source>
</evidence>
<feature type="transmembrane region" description="Helical" evidence="1">
    <location>
        <begin position="77"/>
        <end position="98"/>
    </location>
</feature>
<evidence type="ECO:0000313" key="3">
    <source>
        <dbReference type="EMBL" id="CAA6822724.1"/>
    </source>
</evidence>
<feature type="transmembrane region" description="Helical" evidence="1">
    <location>
        <begin position="43"/>
        <end position="65"/>
    </location>
</feature>
<evidence type="ECO:0000259" key="2">
    <source>
        <dbReference type="Pfam" id="PF07786"/>
    </source>
</evidence>
<keyword evidence="1" id="KW-0472">Membrane</keyword>